<feature type="domain" description="Tripartite ATP-independent periplasmic transporters DctQ component" evidence="10">
    <location>
        <begin position="26"/>
        <end position="155"/>
    </location>
</feature>
<sequence>MDLLTRFNATIARYCMYGVVAGVFVLVAVVTWQVFGRYVLNDTPTWAEAVALVLVLYVTLIGASVGVRDSGHIGMESFLVLLPERARHGFEILIHILTGTFGAVMAWYGYDLAAAVAPYKMPLLGISEAVNHVPLVIAGILITLFSIEHVIALVRGIEVEPSWH</sequence>
<protein>
    <recommendedName>
        <fullName evidence="9">TRAP transporter small permease protein</fullName>
    </recommendedName>
</protein>
<dbReference type="PANTHER" id="PTHR35011:SF11">
    <property type="entry name" value="TRAP TRANSPORTER SMALL PERMEASE PROTEIN"/>
    <property type="match status" value="1"/>
</dbReference>
<evidence type="ECO:0000256" key="6">
    <source>
        <dbReference type="ARBA" id="ARBA00022989"/>
    </source>
</evidence>
<evidence type="ECO:0000256" key="4">
    <source>
        <dbReference type="ARBA" id="ARBA00022519"/>
    </source>
</evidence>
<evidence type="ECO:0000313" key="11">
    <source>
        <dbReference type="EMBL" id="MFD2263763.1"/>
    </source>
</evidence>
<dbReference type="InterPro" id="IPR055348">
    <property type="entry name" value="DctQ"/>
</dbReference>
<evidence type="ECO:0000256" key="7">
    <source>
        <dbReference type="ARBA" id="ARBA00023136"/>
    </source>
</evidence>
<name>A0ABW5DSY5_9PROT</name>
<accession>A0ABW5DSY5</accession>
<gene>
    <name evidence="11" type="ORF">ACFSM5_12755</name>
</gene>
<dbReference type="EMBL" id="JBHUIP010000012">
    <property type="protein sequence ID" value="MFD2263763.1"/>
    <property type="molecule type" value="Genomic_DNA"/>
</dbReference>
<evidence type="ECO:0000259" key="10">
    <source>
        <dbReference type="Pfam" id="PF04290"/>
    </source>
</evidence>
<feature type="transmembrane region" description="Helical" evidence="9">
    <location>
        <begin position="88"/>
        <end position="110"/>
    </location>
</feature>
<dbReference type="Proteomes" id="UP001597295">
    <property type="component" value="Unassembled WGS sequence"/>
</dbReference>
<comment type="caution">
    <text evidence="11">The sequence shown here is derived from an EMBL/GenBank/DDBJ whole genome shotgun (WGS) entry which is preliminary data.</text>
</comment>
<evidence type="ECO:0000256" key="1">
    <source>
        <dbReference type="ARBA" id="ARBA00004429"/>
    </source>
</evidence>
<dbReference type="PANTHER" id="PTHR35011">
    <property type="entry name" value="2,3-DIKETO-L-GULONATE TRAP TRANSPORTER SMALL PERMEASE PROTEIN YIAM"/>
    <property type="match status" value="1"/>
</dbReference>
<evidence type="ECO:0000313" key="12">
    <source>
        <dbReference type="Proteomes" id="UP001597295"/>
    </source>
</evidence>
<evidence type="ECO:0000256" key="5">
    <source>
        <dbReference type="ARBA" id="ARBA00022692"/>
    </source>
</evidence>
<keyword evidence="6 9" id="KW-1133">Transmembrane helix</keyword>
<feature type="transmembrane region" description="Helical" evidence="9">
    <location>
        <begin position="12"/>
        <end position="34"/>
    </location>
</feature>
<evidence type="ECO:0000256" key="3">
    <source>
        <dbReference type="ARBA" id="ARBA00022475"/>
    </source>
</evidence>
<keyword evidence="2 9" id="KW-0813">Transport</keyword>
<dbReference type="Pfam" id="PF04290">
    <property type="entry name" value="DctQ"/>
    <property type="match status" value="1"/>
</dbReference>
<proteinExistence type="inferred from homology"/>
<keyword evidence="3" id="KW-1003">Cell membrane</keyword>
<dbReference type="InterPro" id="IPR007387">
    <property type="entry name" value="TRAP_DctQ"/>
</dbReference>
<comment type="function">
    <text evidence="9">Part of the tripartite ATP-independent periplasmic (TRAP) transport system.</text>
</comment>
<feature type="transmembrane region" description="Helical" evidence="9">
    <location>
        <begin position="130"/>
        <end position="154"/>
    </location>
</feature>
<reference evidence="12" key="1">
    <citation type="journal article" date="2019" name="Int. J. Syst. Evol. Microbiol.">
        <title>The Global Catalogue of Microorganisms (GCM) 10K type strain sequencing project: providing services to taxonomists for standard genome sequencing and annotation.</title>
        <authorList>
            <consortium name="The Broad Institute Genomics Platform"/>
            <consortium name="The Broad Institute Genome Sequencing Center for Infectious Disease"/>
            <person name="Wu L."/>
            <person name="Ma J."/>
        </authorList>
    </citation>
    <scope>NUCLEOTIDE SEQUENCE [LARGE SCALE GENOMIC DNA]</scope>
    <source>
        <strain evidence="12">CGMCC 1.19062</strain>
    </source>
</reference>
<keyword evidence="5 9" id="KW-0812">Transmembrane</keyword>
<keyword evidence="12" id="KW-1185">Reference proteome</keyword>
<feature type="transmembrane region" description="Helical" evidence="9">
    <location>
        <begin position="46"/>
        <end position="67"/>
    </location>
</feature>
<dbReference type="RefSeq" id="WP_379876808.1">
    <property type="nucleotide sequence ID" value="NZ_JBHUIP010000012.1"/>
</dbReference>
<keyword evidence="4 9" id="KW-0997">Cell inner membrane</keyword>
<organism evidence="11 12">
    <name type="scientific">Lacibacterium aquatile</name>
    <dbReference type="NCBI Taxonomy" id="1168082"/>
    <lineage>
        <taxon>Bacteria</taxon>
        <taxon>Pseudomonadati</taxon>
        <taxon>Pseudomonadota</taxon>
        <taxon>Alphaproteobacteria</taxon>
        <taxon>Rhodospirillales</taxon>
        <taxon>Rhodospirillaceae</taxon>
    </lineage>
</organism>
<comment type="subunit">
    <text evidence="9">The complex comprises the extracytoplasmic solute receptor protein and the two transmembrane proteins.</text>
</comment>
<evidence type="ECO:0000256" key="2">
    <source>
        <dbReference type="ARBA" id="ARBA00022448"/>
    </source>
</evidence>
<evidence type="ECO:0000256" key="8">
    <source>
        <dbReference type="ARBA" id="ARBA00038436"/>
    </source>
</evidence>
<comment type="subcellular location">
    <subcellularLocation>
        <location evidence="1 9">Cell inner membrane</location>
        <topology evidence="1 9">Multi-pass membrane protein</topology>
    </subcellularLocation>
</comment>
<keyword evidence="7 9" id="KW-0472">Membrane</keyword>
<evidence type="ECO:0000256" key="9">
    <source>
        <dbReference type="RuleBase" id="RU369079"/>
    </source>
</evidence>
<comment type="similarity">
    <text evidence="8 9">Belongs to the TRAP transporter small permease family.</text>
</comment>